<dbReference type="EMBL" id="JAPDMQ010000208">
    <property type="protein sequence ID" value="KAK0530669.1"/>
    <property type="molecule type" value="Genomic_DNA"/>
</dbReference>
<evidence type="ECO:0000313" key="5">
    <source>
        <dbReference type="Proteomes" id="UP001176521"/>
    </source>
</evidence>
<dbReference type="PANTHER" id="PTHR46007:SF12">
    <property type="entry name" value="C2H2-TYPE DOMAIN-CONTAINING PROTEIN-RELATED"/>
    <property type="match status" value="1"/>
</dbReference>
<dbReference type="GO" id="GO:0003713">
    <property type="term" value="F:transcription coactivator activity"/>
    <property type="evidence" value="ECO:0007669"/>
    <property type="project" value="TreeGrafter"/>
</dbReference>
<dbReference type="Proteomes" id="UP001176521">
    <property type="component" value="Unassembled WGS sequence"/>
</dbReference>
<feature type="region of interest" description="Disordered" evidence="2">
    <location>
        <begin position="791"/>
        <end position="880"/>
    </location>
</feature>
<feature type="region of interest" description="Disordered" evidence="2">
    <location>
        <begin position="335"/>
        <end position="518"/>
    </location>
</feature>
<feature type="compositionally biased region" description="Polar residues" evidence="2">
    <location>
        <begin position="375"/>
        <end position="384"/>
    </location>
</feature>
<dbReference type="PROSITE" id="PS50157">
    <property type="entry name" value="ZINC_FINGER_C2H2_2"/>
    <property type="match status" value="1"/>
</dbReference>
<feature type="region of interest" description="Disordered" evidence="2">
    <location>
        <begin position="544"/>
        <end position="642"/>
    </location>
</feature>
<feature type="compositionally biased region" description="Low complexity" evidence="2">
    <location>
        <begin position="126"/>
        <end position="146"/>
    </location>
</feature>
<feature type="compositionally biased region" description="Low complexity" evidence="2">
    <location>
        <begin position="1"/>
        <end position="24"/>
    </location>
</feature>
<feature type="compositionally biased region" description="Low complexity" evidence="2">
    <location>
        <begin position="458"/>
        <end position="488"/>
    </location>
</feature>
<feature type="region of interest" description="Disordered" evidence="2">
    <location>
        <begin position="1124"/>
        <end position="1155"/>
    </location>
</feature>
<dbReference type="InterPro" id="IPR051647">
    <property type="entry name" value="Mediator_comp_sub12"/>
</dbReference>
<feature type="compositionally biased region" description="Pro residues" evidence="2">
    <location>
        <begin position="191"/>
        <end position="200"/>
    </location>
</feature>
<feature type="compositionally biased region" description="Low complexity" evidence="2">
    <location>
        <begin position="1275"/>
        <end position="1294"/>
    </location>
</feature>
<feature type="region of interest" description="Disordered" evidence="2">
    <location>
        <begin position="1008"/>
        <end position="1027"/>
    </location>
</feature>
<organism evidence="4 5">
    <name type="scientific">Tilletia horrida</name>
    <dbReference type="NCBI Taxonomy" id="155126"/>
    <lineage>
        <taxon>Eukaryota</taxon>
        <taxon>Fungi</taxon>
        <taxon>Dikarya</taxon>
        <taxon>Basidiomycota</taxon>
        <taxon>Ustilaginomycotina</taxon>
        <taxon>Exobasidiomycetes</taxon>
        <taxon>Tilletiales</taxon>
        <taxon>Tilletiaceae</taxon>
        <taxon>Tilletia</taxon>
    </lineage>
</organism>
<feature type="region of interest" description="Disordered" evidence="2">
    <location>
        <begin position="1240"/>
        <end position="1315"/>
    </location>
</feature>
<feature type="compositionally biased region" description="Polar residues" evidence="2">
    <location>
        <begin position="613"/>
        <end position="623"/>
    </location>
</feature>
<protein>
    <recommendedName>
        <fullName evidence="3">C2H2-type domain-containing protein</fullName>
    </recommendedName>
</protein>
<feature type="compositionally biased region" description="Polar residues" evidence="2">
    <location>
        <begin position="863"/>
        <end position="877"/>
    </location>
</feature>
<accession>A0AAN6JKE6</accession>
<feature type="compositionally biased region" description="Gly residues" evidence="2">
    <location>
        <begin position="296"/>
        <end position="306"/>
    </location>
</feature>
<feature type="compositionally biased region" description="Basic residues" evidence="2">
    <location>
        <begin position="244"/>
        <end position="259"/>
    </location>
</feature>
<feature type="region of interest" description="Disordered" evidence="2">
    <location>
        <begin position="124"/>
        <end position="306"/>
    </location>
</feature>
<feature type="compositionally biased region" description="Low complexity" evidence="2">
    <location>
        <begin position="595"/>
        <end position="612"/>
    </location>
</feature>
<feature type="compositionally biased region" description="Basic residues" evidence="2">
    <location>
        <begin position="267"/>
        <end position="281"/>
    </location>
</feature>
<feature type="compositionally biased region" description="Low complexity" evidence="2">
    <location>
        <begin position="547"/>
        <end position="571"/>
    </location>
</feature>
<dbReference type="GO" id="GO:0045944">
    <property type="term" value="P:positive regulation of transcription by RNA polymerase II"/>
    <property type="evidence" value="ECO:0007669"/>
    <property type="project" value="TreeGrafter"/>
</dbReference>
<feature type="region of interest" description="Disordered" evidence="2">
    <location>
        <begin position="1"/>
        <end position="50"/>
    </location>
</feature>
<feature type="compositionally biased region" description="Low complexity" evidence="2">
    <location>
        <begin position="1246"/>
        <end position="1256"/>
    </location>
</feature>
<evidence type="ECO:0000313" key="4">
    <source>
        <dbReference type="EMBL" id="KAK0530669.1"/>
    </source>
</evidence>
<dbReference type="GO" id="GO:0008270">
    <property type="term" value="F:zinc ion binding"/>
    <property type="evidence" value="ECO:0007669"/>
    <property type="project" value="UniProtKB-KW"/>
</dbReference>
<dbReference type="InterPro" id="IPR013087">
    <property type="entry name" value="Znf_C2H2_type"/>
</dbReference>
<feature type="compositionally biased region" description="Pro residues" evidence="2">
    <location>
        <begin position="25"/>
        <end position="37"/>
    </location>
</feature>
<dbReference type="PANTHER" id="PTHR46007">
    <property type="entry name" value="MEDIATOR OF RNA POLYMERASE II TRANSCRIPTION SUBUNIT 12"/>
    <property type="match status" value="1"/>
</dbReference>
<feature type="compositionally biased region" description="Polar residues" evidence="2">
    <location>
        <begin position="800"/>
        <end position="809"/>
    </location>
</feature>
<evidence type="ECO:0000256" key="2">
    <source>
        <dbReference type="SAM" id="MobiDB-lite"/>
    </source>
</evidence>
<feature type="domain" description="C2H2-type" evidence="3">
    <location>
        <begin position="53"/>
        <end position="82"/>
    </location>
</feature>
<feature type="compositionally biased region" description="Acidic residues" evidence="2">
    <location>
        <begin position="1258"/>
        <end position="1267"/>
    </location>
</feature>
<keyword evidence="5" id="KW-1185">Reference proteome</keyword>
<keyword evidence="1" id="KW-0862">Zinc</keyword>
<evidence type="ECO:0000256" key="1">
    <source>
        <dbReference type="PROSITE-ProRule" id="PRU00042"/>
    </source>
</evidence>
<feature type="compositionally biased region" description="Low complexity" evidence="2">
    <location>
        <begin position="833"/>
        <end position="862"/>
    </location>
</feature>
<feature type="compositionally biased region" description="Basic residues" evidence="2">
    <location>
        <begin position="165"/>
        <end position="181"/>
    </location>
</feature>
<keyword evidence="1" id="KW-0479">Metal-binding</keyword>
<feature type="compositionally biased region" description="Polar residues" evidence="2">
    <location>
        <begin position="630"/>
        <end position="642"/>
    </location>
</feature>
<feature type="compositionally biased region" description="Basic and acidic residues" evidence="2">
    <location>
        <begin position="1139"/>
        <end position="1155"/>
    </location>
</feature>
<reference evidence="4" key="1">
    <citation type="journal article" date="2023" name="PhytoFront">
        <title>Draft Genome Resources of Seven Strains of Tilletia horrida, Causal Agent of Kernel Smut of Rice.</title>
        <authorList>
            <person name="Khanal S."/>
            <person name="Antony Babu S."/>
            <person name="Zhou X.G."/>
        </authorList>
    </citation>
    <scope>NUCLEOTIDE SEQUENCE</scope>
    <source>
        <strain evidence="4">TX3</strain>
    </source>
</reference>
<comment type="caution">
    <text evidence="4">The sequence shown here is derived from an EMBL/GenBank/DDBJ whole genome shotgun (WGS) entry which is preliminary data.</text>
</comment>
<feature type="compositionally biased region" description="Gly residues" evidence="2">
    <location>
        <begin position="1010"/>
        <end position="1019"/>
    </location>
</feature>
<evidence type="ECO:0000259" key="3">
    <source>
        <dbReference type="PROSITE" id="PS50157"/>
    </source>
</evidence>
<sequence>MTASTSSASSTPPAAGTSTAGASSPHPPHPQPHPPPQQAGTGGHSSSTSADGWMCPNCAKVFAREDLLRRHLAREARALAQPALDRQKSCYECARSKARCDLETYAPRSGNPNVRRARAQGMLPGAPAAEQQQQQQQQPLASQQASGINIDSPALAPVSHFGHGAPHHHHHHHHHHQIHHQHALEQQPFYPHGPPVPAPMMPMAQDFGTPANAPAWPAQSPYMVPASQQQQQQQQHQQQQHSHLGPHHHHSHSHQHQQHFSHDAQHPQHHQHPHHHPHHHVGTPGYDSEENIAAGAGAGAGTTGGAGAGGAQGWLDALGHMRQNRAMSVSTIDSINTSSTHHTNGGGGSGDLQQQQQQAPPLPAEYGAAGAGSYPHTSGASHSGSLPAPADYGQHQGFIGPTRTDSPAGPFPPTPAHQQQPYRRRTSGIVTDLDRSRPGYERDEGEGEDTPIAGPSGQQQQQQQQQQTDAAAGPSGMAATAAALLRARAGADEPRSNSFPHAHADGEGASTDATNRAGAGAGALPSFQKSASVGMFDLAAFGGAGVGSSSSSASTSGATAGSSAARGSFSHGVGGGSSNGAAHDPGAGASGPGGLSAASGPSSSSSSSGLASTAIQSLLSPSSHMRPPLGSSTSTKLRNLPSLNTSDTIRAATGAAAAGGAGAGAGGGGGAGPGLNTALRSAIFNSLNTADISRWLEEPVIASPLYRMGPSFAFTDADFGVGAGAGVGGGDPTGAGGLMGLDAQSLMGMGSLGLGMGMDVGVSVPVGVGGVGVDGGANGLAEMTAALSTVAPGDGGESGVGSNATNGPTLSDHRGSFDDGDAQMKTTSGFELPQQQQQHQQHTVQPQQQQQDQAQQAQQATQLSNLAMSSQQEQQQGVAARLMEHSTDRPVINAVQWWNITQASPSLPQAFVEDLARSCASHFLSYPALLVLADPTAPVPPFMHRAWLAFLRPHTPRALAVARVLLAGHHVRLPTSEDVVWTQIAGEVADLVRSAEAELRAHAEETAVGANGGGGGGGANANANANANATNSVPPSWFLPGGDGRSGAAVPAATPADSRACLAFASASALWFYVVLIILSDEPASGRHVSLELLNAALCTLSELAKMLAARVRELDEVEKRWREKEKAAAAAAEEEEGEQQKQQHQQDRHNNDSTADKQARLYRFGYTETLRRTAFACYALLVLQRFREGAEQLQTQLGVSAETVLDLGLPAPASVFEAGASPQWERAGDSVWETLKGKRDEADGRAAAAAAARGDGAAEEEGEAEGENASANHAKAGSEGAAAADASASTDPTASKKRGNASSTGAPLYPRGAEPHARYTLRDVLDARAEGVPGQGMGQRMAAYLEYADGFTHVCLAAALALDGDLAAGGRAACVGAGAGAAGEGVGSRDVMMETT</sequence>
<name>A0AAN6JKE6_9BASI</name>
<dbReference type="GO" id="GO:0016592">
    <property type="term" value="C:mediator complex"/>
    <property type="evidence" value="ECO:0007669"/>
    <property type="project" value="TreeGrafter"/>
</dbReference>
<feature type="compositionally biased region" description="Low complexity" evidence="2">
    <location>
        <begin position="227"/>
        <end position="243"/>
    </location>
</feature>
<keyword evidence="1" id="KW-0863">Zinc-finger</keyword>
<feature type="compositionally biased region" description="Basic and acidic residues" evidence="2">
    <location>
        <begin position="432"/>
        <end position="442"/>
    </location>
</feature>
<gene>
    <name evidence="4" type="ORF">OC842_003850</name>
</gene>
<proteinExistence type="predicted"/>